<dbReference type="Pfam" id="PF13589">
    <property type="entry name" value="HATPase_c_3"/>
    <property type="match status" value="1"/>
</dbReference>
<dbReference type="GO" id="GO:0016301">
    <property type="term" value="F:kinase activity"/>
    <property type="evidence" value="ECO:0007669"/>
    <property type="project" value="UniProtKB-KW"/>
</dbReference>
<keyword evidence="2" id="KW-0418">Kinase</keyword>
<dbReference type="InterPro" id="IPR036890">
    <property type="entry name" value="HATPase_C_sf"/>
</dbReference>
<dbReference type="AlphaFoldDB" id="A0A1I2WMG7"/>
<dbReference type="EMBL" id="FOPM01000025">
    <property type="protein sequence ID" value="SFH02475.1"/>
    <property type="molecule type" value="Genomic_DNA"/>
</dbReference>
<evidence type="ECO:0000313" key="3">
    <source>
        <dbReference type="Proteomes" id="UP000199229"/>
    </source>
</evidence>
<protein>
    <submittedName>
        <fullName evidence="2">Histidine kinase-, DNA gyrase B-, and HSP90-like ATPase</fullName>
    </submittedName>
</protein>
<name>A0A1I2WMG7_9HYPH</name>
<sequence>MPKKFKVDTSPTKEVVVGSLTRDATIEACIFDLIDNAIDAARDASFDVMGNDDKNVLLESYEGFEIYLTINSGGVSISDNSGGIHIKALEHIALRFGAKSAHSMGIGVFGVGLNRALFKLGNRSLIVTDTGAEKATIELDNDAYIKSSDWILTAEAVPSAGVRGTVISIFDPPDEYSNLFGDDEWLMELAFEIATRYARFIEKNLKIELNGGVIEAAEPGIRSNGPYTIDSKYLKKPGTIIKITAGQHERHRFAKEPDYSKETNTSLTEQFGWTVFCNDRAIVVADRTDKTGWDRFHTEFYGFVGRVEFVSNDPDRLPWSTTKTDVDLNNPIYKFALLEMRKFAERWRSFTNERKKPGFALNSLPPKPASPKQSPPNGDSVSKSDPISRPPLSAPPQPKKTKKPIIKPDYHQFRTILPDDVDESKINDKHLAIVHEAKNLDLADFTYVGMALMRMLMEMSVIAYLHRRNKYDELKEWAIERRRKKGLTISVADEKKVVPAMDEILPYLDANPNVWEAKETYLKHSLKQMITNQPLLNSAIHNPFQHFNRSKAFEIRDAGLPMFRHLIES</sequence>
<dbReference type="Gene3D" id="3.30.565.10">
    <property type="entry name" value="Histidine kinase-like ATPase, C-terminal domain"/>
    <property type="match status" value="1"/>
</dbReference>
<gene>
    <name evidence="2" type="ORF">SAMN05192565_12510</name>
</gene>
<feature type="region of interest" description="Disordered" evidence="1">
    <location>
        <begin position="357"/>
        <end position="405"/>
    </location>
</feature>
<proteinExistence type="predicted"/>
<evidence type="ECO:0000313" key="2">
    <source>
        <dbReference type="EMBL" id="SFH02475.1"/>
    </source>
</evidence>
<dbReference type="STRING" id="582675.SAMN05192565_12510"/>
<organism evidence="2 3">
    <name type="scientific">Methylobacterium gossipiicola</name>
    <dbReference type="NCBI Taxonomy" id="582675"/>
    <lineage>
        <taxon>Bacteria</taxon>
        <taxon>Pseudomonadati</taxon>
        <taxon>Pseudomonadota</taxon>
        <taxon>Alphaproteobacteria</taxon>
        <taxon>Hyphomicrobiales</taxon>
        <taxon>Methylobacteriaceae</taxon>
        <taxon>Methylobacterium</taxon>
    </lineage>
</organism>
<keyword evidence="3" id="KW-1185">Reference proteome</keyword>
<dbReference type="OrthoDB" id="9813438at2"/>
<evidence type="ECO:0000256" key="1">
    <source>
        <dbReference type="SAM" id="MobiDB-lite"/>
    </source>
</evidence>
<dbReference type="Proteomes" id="UP000199229">
    <property type="component" value="Unassembled WGS sequence"/>
</dbReference>
<dbReference type="SUPFAM" id="SSF55874">
    <property type="entry name" value="ATPase domain of HSP90 chaperone/DNA topoisomerase II/histidine kinase"/>
    <property type="match status" value="1"/>
</dbReference>
<dbReference type="RefSeq" id="WP_091974482.1">
    <property type="nucleotide sequence ID" value="NZ_FOPM01000025.1"/>
</dbReference>
<keyword evidence="2" id="KW-0808">Transferase</keyword>
<accession>A0A1I2WMG7</accession>
<feature type="compositionally biased region" description="Pro residues" evidence="1">
    <location>
        <begin position="388"/>
        <end position="398"/>
    </location>
</feature>
<reference evidence="3" key="1">
    <citation type="submission" date="2016-10" db="EMBL/GenBank/DDBJ databases">
        <authorList>
            <person name="Varghese N."/>
            <person name="Submissions S."/>
        </authorList>
    </citation>
    <scope>NUCLEOTIDE SEQUENCE [LARGE SCALE GENOMIC DNA]</scope>
    <source>
        <strain evidence="3">Gh-105</strain>
    </source>
</reference>